<dbReference type="SUPFAM" id="SSF47413">
    <property type="entry name" value="lambda repressor-like DNA-binding domains"/>
    <property type="match status" value="1"/>
</dbReference>
<dbReference type="CDD" id="cd00093">
    <property type="entry name" value="HTH_XRE"/>
    <property type="match status" value="1"/>
</dbReference>
<dbReference type="Gene3D" id="1.10.260.40">
    <property type="entry name" value="lambda repressor-like DNA-binding domains"/>
    <property type="match status" value="1"/>
</dbReference>
<sequence length="127" mass="14061">MTPFGRKMREMRTARGVTQKEMAAAIGVSPAYLSALEHGRRGQPTWALLQRIIGYFNVIWDEADEFADLAEISDPRVTIDTAGLSPSATAFANRLSRDIGKLDDEALEALDRMLDALVHPHAARPNR</sequence>
<dbReference type="Proteomes" id="UP000221168">
    <property type="component" value="Unassembled WGS sequence"/>
</dbReference>
<protein>
    <submittedName>
        <fullName evidence="2">Transcriptional regulator</fullName>
    </submittedName>
</protein>
<dbReference type="Pfam" id="PF13560">
    <property type="entry name" value="HTH_31"/>
    <property type="match status" value="1"/>
</dbReference>
<gene>
    <name evidence="2" type="ORF">CSC94_01060</name>
</gene>
<dbReference type="InterPro" id="IPR010982">
    <property type="entry name" value="Lambda_DNA-bd_dom_sf"/>
</dbReference>
<accession>A0A2G1QT05</accession>
<organism evidence="2 3">
    <name type="scientific">Zhengella mangrovi</name>
    <dbReference type="NCBI Taxonomy" id="1982044"/>
    <lineage>
        <taxon>Bacteria</taxon>
        <taxon>Pseudomonadati</taxon>
        <taxon>Pseudomonadota</taxon>
        <taxon>Alphaproteobacteria</taxon>
        <taxon>Hyphomicrobiales</taxon>
        <taxon>Notoacmeibacteraceae</taxon>
        <taxon>Zhengella</taxon>
    </lineage>
</organism>
<name>A0A2G1QT05_9HYPH</name>
<evidence type="ECO:0000259" key="1">
    <source>
        <dbReference type="PROSITE" id="PS50943"/>
    </source>
</evidence>
<proteinExistence type="predicted"/>
<dbReference type="OrthoDB" id="9809730at2"/>
<feature type="domain" description="HTH cro/C1-type" evidence="1">
    <location>
        <begin position="8"/>
        <end position="66"/>
    </location>
</feature>
<dbReference type="EMBL" id="PDVP01000001">
    <property type="protein sequence ID" value="PHP68625.1"/>
    <property type="molecule type" value="Genomic_DNA"/>
</dbReference>
<dbReference type="InterPro" id="IPR001387">
    <property type="entry name" value="Cro/C1-type_HTH"/>
</dbReference>
<dbReference type="AlphaFoldDB" id="A0A2G1QT05"/>
<keyword evidence="3" id="KW-1185">Reference proteome</keyword>
<evidence type="ECO:0000313" key="3">
    <source>
        <dbReference type="Proteomes" id="UP000221168"/>
    </source>
</evidence>
<dbReference type="PROSITE" id="PS50943">
    <property type="entry name" value="HTH_CROC1"/>
    <property type="match status" value="1"/>
</dbReference>
<dbReference type="GO" id="GO:0003677">
    <property type="term" value="F:DNA binding"/>
    <property type="evidence" value="ECO:0007669"/>
    <property type="project" value="InterPro"/>
</dbReference>
<comment type="caution">
    <text evidence="2">The sequence shown here is derived from an EMBL/GenBank/DDBJ whole genome shotgun (WGS) entry which is preliminary data.</text>
</comment>
<reference evidence="2 3" key="1">
    <citation type="submission" date="2017-10" db="EMBL/GenBank/DDBJ databases">
        <title>Sedimentibacterium mangrovi gen. nov., sp. nov., a novel member of family Phyllobacteriacea isolated from mangrove sediment.</title>
        <authorList>
            <person name="Liao H."/>
            <person name="Tian Y."/>
        </authorList>
    </citation>
    <scope>NUCLEOTIDE SEQUENCE [LARGE SCALE GENOMIC DNA]</scope>
    <source>
        <strain evidence="2 3">X9-2-2</strain>
    </source>
</reference>
<dbReference type="RefSeq" id="WP_099302874.1">
    <property type="nucleotide sequence ID" value="NZ_PDVP01000001.1"/>
</dbReference>
<dbReference type="SMART" id="SM00530">
    <property type="entry name" value="HTH_XRE"/>
    <property type="match status" value="1"/>
</dbReference>
<evidence type="ECO:0000313" key="2">
    <source>
        <dbReference type="EMBL" id="PHP68625.1"/>
    </source>
</evidence>